<protein>
    <submittedName>
        <fullName evidence="1">Uncharacterized protein</fullName>
    </submittedName>
</protein>
<dbReference type="AlphaFoldDB" id="A0AAV7LH90"/>
<evidence type="ECO:0000313" key="1">
    <source>
        <dbReference type="EMBL" id="KAJ1090945.1"/>
    </source>
</evidence>
<comment type="caution">
    <text evidence="1">The sequence shown here is derived from an EMBL/GenBank/DDBJ whole genome shotgun (WGS) entry which is preliminary data.</text>
</comment>
<dbReference type="Proteomes" id="UP001066276">
    <property type="component" value="Chromosome 11"/>
</dbReference>
<reference evidence="1" key="1">
    <citation type="journal article" date="2022" name="bioRxiv">
        <title>Sequencing and chromosome-scale assembly of the giantPleurodeles waltlgenome.</title>
        <authorList>
            <person name="Brown T."/>
            <person name="Elewa A."/>
            <person name="Iarovenko S."/>
            <person name="Subramanian E."/>
            <person name="Araus A.J."/>
            <person name="Petzold A."/>
            <person name="Susuki M."/>
            <person name="Suzuki K.-i.T."/>
            <person name="Hayashi T."/>
            <person name="Toyoda A."/>
            <person name="Oliveira C."/>
            <person name="Osipova E."/>
            <person name="Leigh N.D."/>
            <person name="Simon A."/>
            <person name="Yun M.H."/>
        </authorList>
    </citation>
    <scope>NUCLEOTIDE SEQUENCE</scope>
    <source>
        <strain evidence="1">20211129_DDA</strain>
        <tissue evidence="1">Liver</tissue>
    </source>
</reference>
<name>A0AAV7LH90_PLEWA</name>
<evidence type="ECO:0000313" key="2">
    <source>
        <dbReference type="Proteomes" id="UP001066276"/>
    </source>
</evidence>
<sequence>MFVVDNVVINTAVGDDKVETVVNSEKALTDVVNDAVVDSIVFARNLSTTGAEEGLLKGSVDADRGTEDDLLCLSELLA</sequence>
<gene>
    <name evidence="1" type="ORF">NDU88_004073</name>
</gene>
<dbReference type="EMBL" id="JANPWB010000015">
    <property type="protein sequence ID" value="KAJ1090945.1"/>
    <property type="molecule type" value="Genomic_DNA"/>
</dbReference>
<proteinExistence type="predicted"/>
<keyword evidence="2" id="KW-1185">Reference proteome</keyword>
<organism evidence="1 2">
    <name type="scientific">Pleurodeles waltl</name>
    <name type="common">Iberian ribbed newt</name>
    <dbReference type="NCBI Taxonomy" id="8319"/>
    <lineage>
        <taxon>Eukaryota</taxon>
        <taxon>Metazoa</taxon>
        <taxon>Chordata</taxon>
        <taxon>Craniata</taxon>
        <taxon>Vertebrata</taxon>
        <taxon>Euteleostomi</taxon>
        <taxon>Amphibia</taxon>
        <taxon>Batrachia</taxon>
        <taxon>Caudata</taxon>
        <taxon>Salamandroidea</taxon>
        <taxon>Salamandridae</taxon>
        <taxon>Pleurodelinae</taxon>
        <taxon>Pleurodeles</taxon>
    </lineage>
</organism>
<accession>A0AAV7LH90</accession>